<keyword evidence="3" id="KW-0732">Signal</keyword>
<feature type="chain" id="PRO_5012458330" description="TPM domain-containing protein" evidence="3">
    <location>
        <begin position="20"/>
        <end position="271"/>
    </location>
</feature>
<name>A0A1R1I720_9RHOO</name>
<proteinExistence type="predicted"/>
<accession>A0A1R1I720</accession>
<dbReference type="PANTHER" id="PTHR30373">
    <property type="entry name" value="UPF0603 PROTEIN YGCG"/>
    <property type="match status" value="1"/>
</dbReference>
<dbReference type="OrthoDB" id="9810918at2"/>
<evidence type="ECO:0000256" key="2">
    <source>
        <dbReference type="SAM" id="Phobius"/>
    </source>
</evidence>
<dbReference type="EMBL" id="MTHD01000002">
    <property type="protein sequence ID" value="OMG54521.1"/>
    <property type="molecule type" value="Genomic_DNA"/>
</dbReference>
<dbReference type="RefSeq" id="WP_076092633.1">
    <property type="nucleotide sequence ID" value="NZ_MTHD01000002.1"/>
</dbReference>
<feature type="region of interest" description="Disordered" evidence="1">
    <location>
        <begin position="243"/>
        <end position="271"/>
    </location>
</feature>
<dbReference type="Proteomes" id="UP000187526">
    <property type="component" value="Unassembled WGS sequence"/>
</dbReference>
<dbReference type="InterPro" id="IPR007621">
    <property type="entry name" value="TPM_dom"/>
</dbReference>
<organism evidence="5 6">
    <name type="scientific">Azonexus hydrophilus</name>
    <dbReference type="NCBI Taxonomy" id="418702"/>
    <lineage>
        <taxon>Bacteria</taxon>
        <taxon>Pseudomonadati</taxon>
        <taxon>Pseudomonadota</taxon>
        <taxon>Betaproteobacteria</taxon>
        <taxon>Rhodocyclales</taxon>
        <taxon>Azonexaceae</taxon>
        <taxon>Azonexus</taxon>
    </lineage>
</organism>
<dbReference type="Pfam" id="PF04536">
    <property type="entry name" value="TPM_phosphatase"/>
    <property type="match status" value="1"/>
</dbReference>
<gene>
    <name evidence="5" type="ORF">BJN45_04625</name>
</gene>
<feature type="signal peptide" evidence="3">
    <location>
        <begin position="1"/>
        <end position="19"/>
    </location>
</feature>
<keyword evidence="2" id="KW-0812">Transmembrane</keyword>
<keyword evidence="2" id="KW-0472">Membrane</keyword>
<evidence type="ECO:0000313" key="5">
    <source>
        <dbReference type="EMBL" id="OMG54521.1"/>
    </source>
</evidence>
<evidence type="ECO:0000256" key="3">
    <source>
        <dbReference type="SAM" id="SignalP"/>
    </source>
</evidence>
<feature type="domain" description="TPM" evidence="4">
    <location>
        <begin position="32"/>
        <end position="155"/>
    </location>
</feature>
<keyword evidence="6" id="KW-1185">Reference proteome</keyword>
<keyword evidence="2" id="KW-1133">Transmembrane helix</keyword>
<dbReference type="STRING" id="418702.BJN45_04625"/>
<comment type="caution">
    <text evidence="5">The sequence shown here is derived from an EMBL/GenBank/DDBJ whole genome shotgun (WGS) entry which is preliminary data.</text>
</comment>
<evidence type="ECO:0000259" key="4">
    <source>
        <dbReference type="Pfam" id="PF04536"/>
    </source>
</evidence>
<evidence type="ECO:0000313" key="6">
    <source>
        <dbReference type="Proteomes" id="UP000187526"/>
    </source>
</evidence>
<evidence type="ECO:0000256" key="1">
    <source>
        <dbReference type="SAM" id="MobiDB-lite"/>
    </source>
</evidence>
<feature type="transmembrane region" description="Helical" evidence="2">
    <location>
        <begin position="209"/>
        <end position="233"/>
    </location>
</feature>
<dbReference type="Gene3D" id="3.10.310.50">
    <property type="match status" value="1"/>
</dbReference>
<dbReference type="PANTHER" id="PTHR30373:SF2">
    <property type="entry name" value="UPF0603 PROTEIN YGCG"/>
    <property type="match status" value="1"/>
</dbReference>
<sequence>MLRWLFACFLALLPLAGWSADPVALPALVERVVDSTGTLSAEDQAGLVARLSELEQAKGAQIAIVMLPTTQPESIEQFGIRLAEAWKIGRKGVDDGVIVIVAKDDRQMRIEVGYGLEGAIPDAIAKRIIDEQMVPRFREGDFAGGLRSTVELLAKAIDGEPLPAPKDQPDDSGGASDTLLFVAIFVASIARALFGIAGSLAVSALAGWLAWMSFGSVIAALIAAAITFGASFLRSGGGGGGWHSGGGGRSGGGGFSGGGGSFGGGGASGRW</sequence>
<protein>
    <recommendedName>
        <fullName evidence="4">TPM domain-containing protein</fullName>
    </recommendedName>
</protein>
<feature type="transmembrane region" description="Helical" evidence="2">
    <location>
        <begin position="179"/>
        <end position="202"/>
    </location>
</feature>
<reference evidence="5 6" key="1">
    <citation type="submission" date="2016-10" db="EMBL/GenBank/DDBJ databases">
        <title>Alkaliphiles isolated from bioreactors.</title>
        <authorList>
            <person name="Salah Z."/>
            <person name="Rout S.P."/>
            <person name="Humphreys P.N."/>
        </authorList>
    </citation>
    <scope>NUCLEOTIDE SEQUENCE [LARGE SCALE GENOMIC DNA]</scope>
    <source>
        <strain evidence="5 6">ZS02</strain>
    </source>
</reference>
<dbReference type="AlphaFoldDB" id="A0A1R1I720"/>